<dbReference type="STRING" id="1304275.C41B8_02537"/>
<keyword evidence="2" id="KW-0732">Signal</keyword>
<dbReference type="AlphaFoldDB" id="A0A084IQI7"/>
<evidence type="ECO:0000256" key="2">
    <source>
        <dbReference type="SAM" id="SignalP"/>
    </source>
</evidence>
<dbReference type="EMBL" id="APNK01000002">
    <property type="protein sequence ID" value="KEZ78971.1"/>
    <property type="molecule type" value="Genomic_DNA"/>
</dbReference>
<protein>
    <recommendedName>
        <fullName evidence="5">Lipoprotein</fullName>
    </recommendedName>
</protein>
<dbReference type="PATRIC" id="fig|1304275.5.peg.514"/>
<proteinExistence type="predicted"/>
<evidence type="ECO:0000313" key="3">
    <source>
        <dbReference type="EMBL" id="KEZ78971.1"/>
    </source>
</evidence>
<feature type="region of interest" description="Disordered" evidence="1">
    <location>
        <begin position="223"/>
        <end position="264"/>
    </location>
</feature>
<comment type="caution">
    <text evidence="3">The sequence shown here is derived from an EMBL/GenBank/DDBJ whole genome shotgun (WGS) entry which is preliminary data.</text>
</comment>
<feature type="compositionally biased region" description="Polar residues" evidence="1">
    <location>
        <begin position="245"/>
        <end position="264"/>
    </location>
</feature>
<dbReference type="PROSITE" id="PS51257">
    <property type="entry name" value="PROKAR_LIPOPROTEIN"/>
    <property type="match status" value="1"/>
</dbReference>
<sequence>MVTFQRSARALVLVSIWATVAVLAGCGSDQPQDVQIQGQLALAGAGHLPDDASARVSLVEHDAGGDKNRIVAERTLHDLGKLPVSFNLKVGSELLGTGGQYGLSAQIMDKGGDVRWQTPVPQAIDPRQQSQPALLMLQANDTGMAGDFQHYRCADDFRFDMANNDKRAVLHMGQRQVSLEAKKSGSAQTAVYADDHGDQLTFGHDKITLNVDGASHMDCQTHSASATTAGGGTQPTGSGSEGHPSDNQMSTVSGGESRSQPSGS</sequence>
<dbReference type="RefSeq" id="WP_037333531.1">
    <property type="nucleotide sequence ID" value="NZ_APNK01000002.1"/>
</dbReference>
<evidence type="ECO:0000313" key="4">
    <source>
        <dbReference type="Proteomes" id="UP000028302"/>
    </source>
</evidence>
<feature type="chain" id="PRO_5001776666" description="Lipoprotein" evidence="2">
    <location>
        <begin position="25"/>
        <end position="264"/>
    </location>
</feature>
<feature type="signal peptide" evidence="2">
    <location>
        <begin position="1"/>
        <end position="24"/>
    </location>
</feature>
<dbReference type="Pfam" id="PF09619">
    <property type="entry name" value="YscW"/>
    <property type="match status" value="1"/>
</dbReference>
<dbReference type="OrthoDB" id="7069227at2"/>
<dbReference type="InterPro" id="IPR039366">
    <property type="entry name" value="Pilotin"/>
</dbReference>
<evidence type="ECO:0008006" key="5">
    <source>
        <dbReference type="Google" id="ProtNLM"/>
    </source>
</evidence>
<evidence type="ECO:0000256" key="1">
    <source>
        <dbReference type="SAM" id="MobiDB-lite"/>
    </source>
</evidence>
<dbReference type="Proteomes" id="UP000028302">
    <property type="component" value="Unassembled WGS sequence"/>
</dbReference>
<organism evidence="3 4">
    <name type="scientific">Salinisphaera hydrothermalis (strain C41B8)</name>
    <dbReference type="NCBI Taxonomy" id="1304275"/>
    <lineage>
        <taxon>Bacteria</taxon>
        <taxon>Pseudomonadati</taxon>
        <taxon>Pseudomonadota</taxon>
        <taxon>Gammaproteobacteria</taxon>
        <taxon>Salinisphaerales</taxon>
        <taxon>Salinisphaeraceae</taxon>
        <taxon>Salinisphaera</taxon>
    </lineage>
</organism>
<accession>A0A084IQI7</accession>
<gene>
    <name evidence="3" type="ORF">C41B8_02537</name>
</gene>
<name>A0A084IQI7_SALHC</name>
<reference evidence="3 4" key="1">
    <citation type="submission" date="2013-03" db="EMBL/GenBank/DDBJ databases">
        <title>Salinisphaera hydrothermalis C41B8 Genome Sequencing.</title>
        <authorList>
            <person name="Li C."/>
            <person name="Lai Q."/>
            <person name="Shao Z."/>
        </authorList>
    </citation>
    <scope>NUCLEOTIDE SEQUENCE [LARGE SCALE GENOMIC DNA]</scope>
    <source>
        <strain evidence="3 4">C41B8</strain>
    </source>
</reference>
<keyword evidence="4" id="KW-1185">Reference proteome</keyword>